<dbReference type="AlphaFoldDB" id="A0AA38VKD0"/>
<evidence type="ECO:0000259" key="2">
    <source>
        <dbReference type="Pfam" id="PF01243"/>
    </source>
</evidence>
<evidence type="ECO:0000256" key="1">
    <source>
        <dbReference type="SAM" id="MobiDB-lite"/>
    </source>
</evidence>
<keyword evidence="4" id="KW-1185">Reference proteome</keyword>
<comment type="caution">
    <text evidence="3">The sequence shown here is derived from an EMBL/GenBank/DDBJ whole genome shotgun (WGS) entry which is preliminary data.</text>
</comment>
<dbReference type="Proteomes" id="UP001174691">
    <property type="component" value="Unassembled WGS sequence"/>
</dbReference>
<feature type="domain" description="Pyridoxamine 5'-phosphate oxidase N-terminal" evidence="2">
    <location>
        <begin position="24"/>
        <end position="182"/>
    </location>
</feature>
<feature type="region of interest" description="Disordered" evidence="1">
    <location>
        <begin position="167"/>
        <end position="195"/>
    </location>
</feature>
<dbReference type="Pfam" id="PF01243">
    <property type="entry name" value="PNPOx_N"/>
    <property type="match status" value="1"/>
</dbReference>
<dbReference type="PANTHER" id="PTHR28040">
    <property type="entry name" value="PYRIDOXAMINE 5'-PHOSPHATE OXIDASE YLR456W HOMOLOG-RELATED"/>
    <property type="match status" value="1"/>
</dbReference>
<dbReference type="EMBL" id="JANBVN010000161">
    <property type="protein sequence ID" value="KAJ9137374.1"/>
    <property type="molecule type" value="Genomic_DNA"/>
</dbReference>
<sequence length="238" mass="25698">MDHIPLSHEASAGDCHKQTTSTLPAEVDNCLVNARFLHLATCTNNTPHVSLMNYTYLRPGTSPYSSEPLIIMTTNPSSKKWTNLSANPAVSLLVHDWVSHRPPTSGRRLSGGSPGPEHRSSLASLLLNLNTSAVSSISATISGEARLVEPGTEEERFYRKAHLENNTFEGEGPSFAGRRESSVAPGQTEGRAGEEDEDVRVIVVAIRDVRISDWKGAVSDYVLVAPGENGREGRVNGI</sequence>
<organism evidence="3 4">
    <name type="scientific">Coniochaeta hoffmannii</name>
    <dbReference type="NCBI Taxonomy" id="91930"/>
    <lineage>
        <taxon>Eukaryota</taxon>
        <taxon>Fungi</taxon>
        <taxon>Dikarya</taxon>
        <taxon>Ascomycota</taxon>
        <taxon>Pezizomycotina</taxon>
        <taxon>Sordariomycetes</taxon>
        <taxon>Sordariomycetidae</taxon>
        <taxon>Coniochaetales</taxon>
        <taxon>Coniochaetaceae</taxon>
        <taxon>Coniochaeta</taxon>
    </lineage>
</organism>
<accession>A0AA38VKD0</accession>
<dbReference type="InterPro" id="IPR052841">
    <property type="entry name" value="PMP_oxidase-like"/>
</dbReference>
<evidence type="ECO:0000313" key="4">
    <source>
        <dbReference type="Proteomes" id="UP001174691"/>
    </source>
</evidence>
<dbReference type="InterPro" id="IPR012349">
    <property type="entry name" value="Split_barrel_FMN-bd"/>
</dbReference>
<reference evidence="3" key="1">
    <citation type="submission" date="2022-07" db="EMBL/GenBank/DDBJ databases">
        <title>Fungi with potential for degradation of polypropylene.</title>
        <authorList>
            <person name="Gostincar C."/>
        </authorList>
    </citation>
    <scope>NUCLEOTIDE SEQUENCE</scope>
    <source>
        <strain evidence="3">EXF-13287</strain>
    </source>
</reference>
<evidence type="ECO:0000313" key="3">
    <source>
        <dbReference type="EMBL" id="KAJ9137374.1"/>
    </source>
</evidence>
<gene>
    <name evidence="3" type="ORF">NKR19_g8246</name>
</gene>
<dbReference type="InterPro" id="IPR011576">
    <property type="entry name" value="Pyridox_Oxase_N"/>
</dbReference>
<proteinExistence type="predicted"/>
<dbReference type="Gene3D" id="2.30.110.10">
    <property type="entry name" value="Electron Transport, Fmn-binding Protein, Chain A"/>
    <property type="match status" value="1"/>
</dbReference>
<name>A0AA38VKD0_9PEZI</name>
<dbReference type="GO" id="GO:0005737">
    <property type="term" value="C:cytoplasm"/>
    <property type="evidence" value="ECO:0007669"/>
    <property type="project" value="TreeGrafter"/>
</dbReference>
<dbReference type="GO" id="GO:0005634">
    <property type="term" value="C:nucleus"/>
    <property type="evidence" value="ECO:0007669"/>
    <property type="project" value="TreeGrafter"/>
</dbReference>
<protein>
    <submittedName>
        <fullName evidence="3">Pyridoxamine 5'-phosphate oxidase</fullName>
    </submittedName>
</protein>
<dbReference type="PANTHER" id="PTHR28040:SF1">
    <property type="entry name" value="PYRIDOXAMINE 5'-PHOSPHATE OXIDASE YLR456W HOMOLOG-RELATED"/>
    <property type="match status" value="1"/>
</dbReference>
<dbReference type="SUPFAM" id="SSF50475">
    <property type="entry name" value="FMN-binding split barrel"/>
    <property type="match status" value="1"/>
</dbReference>